<dbReference type="KEGG" id="lmt:LMRG_01545"/>
<feature type="coiled-coil region" evidence="1">
    <location>
        <begin position="1615"/>
        <end position="1642"/>
    </location>
</feature>
<feature type="transmembrane region" description="Helical" evidence="2">
    <location>
        <begin position="643"/>
        <end position="664"/>
    </location>
</feature>
<feature type="transmembrane region" description="Helical" evidence="2">
    <location>
        <begin position="676"/>
        <end position="700"/>
    </location>
</feature>
<feature type="transmembrane region" description="Helical" evidence="2">
    <location>
        <begin position="752"/>
        <end position="772"/>
    </location>
</feature>
<dbReference type="Proteomes" id="UP000001288">
    <property type="component" value="Chromosome"/>
</dbReference>
<feature type="transmembrane region" description="Helical" evidence="2">
    <location>
        <begin position="612"/>
        <end position="636"/>
    </location>
</feature>
<dbReference type="EMBL" id="CP002002">
    <property type="protein sequence ID" value="AEO07273.1"/>
    <property type="molecule type" value="Genomic_DNA"/>
</dbReference>
<accession>A0A0H3GIK5</accession>
<keyword evidence="2" id="KW-1133">Transmembrane helix</keyword>
<reference evidence="5" key="1">
    <citation type="submission" date="2010-04" db="EMBL/GenBank/DDBJ databases">
        <title>The genome sequence of Listeria monocytogenes strain 10403S.</title>
        <authorList>
            <consortium name="The Broad Institute Genome Sequencing Platform"/>
            <consortium name="The Broad Institute Genome Sequencing Center for Infectious Disease."/>
            <person name="Borowsky M."/>
            <person name="Borodovsky M."/>
            <person name="Young S.K."/>
            <person name="Zeng Q."/>
            <person name="Koehrsen M."/>
            <person name="Fitzgerald M."/>
            <person name="Wiedmann M."/>
            <person name="Swaminathan B."/>
            <person name="Lauer P."/>
            <person name="Portnoy D."/>
            <person name="Cossart P."/>
            <person name="Buchrieser C."/>
            <person name="Higgins D."/>
            <person name="Abouelleil A."/>
            <person name="Alvarado L."/>
            <person name="Arachchi H.M."/>
            <person name="Berlin A."/>
            <person name="Borenstein D."/>
            <person name="Brown A."/>
            <person name="Chapman S.B."/>
            <person name="Chen Z."/>
            <person name="Dunbar C.D."/>
            <person name="Engels R."/>
            <person name="Freedman E."/>
            <person name="Gearin G."/>
            <person name="Gellesch M."/>
            <person name="Goldberg J."/>
            <person name="Griggs A."/>
            <person name="Gujja S."/>
            <person name="Heilman E."/>
            <person name="Heiman D."/>
            <person name="Howarth C."/>
            <person name="Jen D."/>
            <person name="Larson L."/>
            <person name="Lui A."/>
            <person name="MacDonald J."/>
            <person name="Mehta T."/>
            <person name="Montmayeur A."/>
            <person name="Neiman D."/>
            <person name="Park D."/>
            <person name="Pearson M."/>
            <person name="Priest M."/>
            <person name="Richards J."/>
            <person name="Roberts A."/>
            <person name="Saif S."/>
            <person name="Shea T."/>
            <person name="Shenoy N."/>
            <person name="Sisk P."/>
            <person name="Stolte C."/>
            <person name="Sykes S."/>
            <person name="Walk T."/>
            <person name="White J."/>
            <person name="Yandava C."/>
            <person name="Haas B."/>
            <person name="Nusbaum C."/>
            <person name="Birren B."/>
        </authorList>
    </citation>
    <scope>NUCLEOTIDE SEQUENCE [LARGE SCALE GENOMIC DNA]</scope>
    <source>
        <strain evidence="5">10403S</strain>
    </source>
</reference>
<dbReference type="NCBIfam" id="TIGR02675">
    <property type="entry name" value="tape_meas_nterm"/>
    <property type="match status" value="1"/>
</dbReference>
<dbReference type="InterPro" id="IPR013491">
    <property type="entry name" value="Tape_meas_N"/>
</dbReference>
<sequence length="1787" mass="185657">MSDGSVVIEISLDNKKADKQLDAFEKDLAKAGTNAGTALDKAYREAVSDIASQSKRLKDTFVNVFKSMGNAGSNALKASLNFIRELPSNVQAALSKLASTVKIGFVNAAKASITAVKNLGTSIKNTAVNIKNGFFSIAKTVQSSIASAVKVSINVIKSIPGAIKSAGISIKSALVSSLQAAKSAAISFAQTTVKVIKSIPGAAKTAATAVKNSFVVAYKAVVVAAYMSVKGTISAVKAIPSATKSAALAISSAMKTAFSAVASAAKTTGTTVKSALKTGFSAVKSGAKAAGQAGISALKGLGNIAKSTGSLIKSGLVSGFNAAKAAAKGAGAGMREALKNSVEKPAEQARFSILRLAAAFGLIAATKNVVGSAIGRVDTIDTATKSLTVLTGSAKDAQLVMTDLTAAIDGTPIALDAVALGAKKMVAAGMKAANVKPVFTAIADAAYGVGNGSESIDQMTDAISALQASGVAYADDINRLVDAGVPAWQILANSTGKSVGEMKKYVSEGSLESTKAIAMLTKGIEEGTTGMAGNTAKMAGLAKTAGNTISGSFANMKTAAVKSLANIAENLKGPIIQALDVAKNAFKQFAAVTASPEFQKKLSDLIQKIKEFIPVLIEWAPVLAKVAAGFVAFNIISSVYSKVAGLVMAFRGLASSGTLLGGIVNTVKGAFVGLKAALGSASVAFGVITAVIGSVVAVLYGMYTAFKENTAGIKGFLSGMWDAVKNSFGKIVDVFKQIVSALKPVGSGFKDILKYIGVGVWVAFGIVLATVVDIIQVLARIVLVAIKGLQGLYYAIKAAFQALHWDLKGAKKSLEQSKDAFVDAGSAIKDAFNKDNYALTGTVEAFKQMGGEAEKTAKKTETSGKKIKDTLKLVETTAKQTETTVSKSNQAIDMMLSGGVDQYGKKLNEKTKSFLNAAKDLYEQYQEATKKSQDKYSVAMEKAQSLEGDKRKKAIADANKTLVDETTKNNSTLLTLQSDYSNMLKTNRWADGQELTAQQKKFLQQQTTDIQTELAKQNQLYVEANLLRLEQGKSLNEKERNTSLEVQKSLYEEKKKAVETGEKSLADLKKKKADASTETEKANYQIQIDEQTKKNKTLSTNLKNWATEMNAIIANGGTLNAETFASGLSQLGNISDEQLSALWQNFVSTSTSIDNTLSGLAAIMGQRGGEGVQAFVTALQSGDYTTAALNINNDVMNTLSTLPNGMFQNGQSGKDQFITAIKSGDFQGAGKFLLDGVKLGASPLPGEMNNIGKQGGNANADGLKSTAEANKSAGAELKNNAKNGAFDPNLFKMTGANNASGFNGGILDGKGNAFSAGTGIGNSAKSGAASVDSSGVGSDFASGYVNGILSGMGAVGEAAGSLANKALQAVKDAQKSKSPSKKAKKLGGDFGSGYSLGIASKTKAVNKAASNLVAGALGTESQIKKLSSTLKDKISSAIDAGLHSKNKSSGQLKQAKALNSIEGYIVQQTNRLAATAKKRDKVVAQLKAANTKMADLTKQSKEYAASITEKMQSYGSISNVDPENPQSIQAEMQKRLKEIKAFQANVEKLRKKGVSKDIINDILEAGVENGSSHAQALAKSDAKTIKAINSTQNQINSASKSMGNTAANAMYSAGINAARGLINGLNSQKKQLEKTAKSIANTITNSVKKALKIHSPSRVAIELGKFFTGGLGNGVLAGAKGAVQSTNKMVDKVVNAASYMTVPTINLPKISAEKALGLKSVDLNRTITVKTIINNKTKESSNADLIKAIQQSGDRPIIFNVDGKDIADNTNNHIGSSTSLAFYGKGL</sequence>
<protein>
    <submittedName>
        <fullName evidence="4">Tail tape-measure protein</fullName>
    </submittedName>
</protein>
<dbReference type="PANTHER" id="PTHR34491:SF156">
    <property type="entry name" value="KINESIN MOTOR DOMAIN-CONTAINING PROTEIN"/>
    <property type="match status" value="1"/>
</dbReference>
<organism evidence="4 5">
    <name type="scientific">Listeria monocytogenes serotype 1/2a (strain 10403S)</name>
    <dbReference type="NCBI Taxonomy" id="393133"/>
    <lineage>
        <taxon>Bacteria</taxon>
        <taxon>Bacillati</taxon>
        <taxon>Bacillota</taxon>
        <taxon>Bacilli</taxon>
        <taxon>Bacillales</taxon>
        <taxon>Listeriaceae</taxon>
        <taxon>Listeria</taxon>
    </lineage>
</organism>
<keyword evidence="2" id="KW-0812">Transmembrane</keyword>
<feature type="coiled-coil region" evidence="1">
    <location>
        <begin position="1051"/>
        <end position="1108"/>
    </location>
</feature>
<proteinExistence type="predicted"/>
<dbReference type="HOGENOM" id="CLU_238397_0_0_9"/>
<keyword evidence="1" id="KW-0175">Coiled coil</keyword>
<evidence type="ECO:0000256" key="1">
    <source>
        <dbReference type="SAM" id="Coils"/>
    </source>
</evidence>
<dbReference type="PANTHER" id="PTHR34491">
    <property type="entry name" value="A-TYPE INCLUSION PROTEIN, PUTATIVE-RELATED"/>
    <property type="match status" value="1"/>
</dbReference>
<evidence type="ECO:0000256" key="2">
    <source>
        <dbReference type="SAM" id="Phobius"/>
    </source>
</evidence>
<feature type="domain" description="Tape measure protein N-terminal" evidence="3">
    <location>
        <begin position="372"/>
        <end position="568"/>
    </location>
</feature>
<name>A0A0H3GIK5_LISM4</name>
<evidence type="ECO:0000313" key="4">
    <source>
        <dbReference type="EMBL" id="AEO07273.1"/>
    </source>
</evidence>
<dbReference type="Pfam" id="PF20155">
    <property type="entry name" value="TMP_3"/>
    <property type="match status" value="1"/>
</dbReference>
<evidence type="ECO:0000313" key="5">
    <source>
        <dbReference type="Proteomes" id="UP000001288"/>
    </source>
</evidence>
<keyword evidence="2" id="KW-0472">Membrane</keyword>
<dbReference type="RefSeq" id="WP_014601075.1">
    <property type="nucleotide sequence ID" value="NC_017544.1"/>
</dbReference>
<evidence type="ECO:0000259" key="3">
    <source>
        <dbReference type="Pfam" id="PF20155"/>
    </source>
</evidence>
<gene>
    <name evidence="4" type="ordered locus">LMRG_01545</name>
</gene>